<sequence length="75" mass="9070">MATKRNSKTWEQQAKYYEVDNIAEYMVETYINGNISTFRKLYYELKPAGRKLFISWLFHTELNRKEIEKMILATL</sequence>
<accession>A0A1B1S6Y6</accession>
<dbReference type="Proteomes" id="UP000186351">
    <property type="component" value="Chromosome"/>
</dbReference>
<keyword evidence="2" id="KW-1185">Reference proteome</keyword>
<gene>
    <name evidence="1" type="ORF">A4V02_01550</name>
</gene>
<evidence type="ECO:0000313" key="2">
    <source>
        <dbReference type="Proteomes" id="UP000186351"/>
    </source>
</evidence>
<dbReference type="OrthoDB" id="1013037at2"/>
<reference evidence="2" key="1">
    <citation type="submission" date="2016-04" db="EMBL/GenBank/DDBJ databases">
        <title>Complete Genome Sequences of Twelve Strains of a Stable Defined Moderately Diverse Mouse Microbiota 2 (sDMDMm2).</title>
        <authorList>
            <person name="Uchimura Y."/>
            <person name="Wyss M."/>
            <person name="Brugiroux S."/>
            <person name="Limenitakis J.P."/>
            <person name="Stecher B."/>
            <person name="McCoy K.D."/>
            <person name="Macpherson A.J."/>
        </authorList>
    </citation>
    <scope>NUCLEOTIDE SEQUENCE [LARGE SCALE GENOMIC DNA]</scope>
    <source>
        <strain evidence="2">YL27</strain>
    </source>
</reference>
<accession>A0A1Z2XEU9</accession>
<organism evidence="1 2">
    <name type="scientific">Muribaculum intestinale</name>
    <dbReference type="NCBI Taxonomy" id="1796646"/>
    <lineage>
        <taxon>Bacteria</taxon>
        <taxon>Pseudomonadati</taxon>
        <taxon>Bacteroidota</taxon>
        <taxon>Bacteroidia</taxon>
        <taxon>Bacteroidales</taxon>
        <taxon>Muribaculaceae</taxon>
        <taxon>Muribaculum</taxon>
    </lineage>
</organism>
<dbReference type="RefSeq" id="WP_068959945.1">
    <property type="nucleotide sequence ID" value="NZ_CAJTAP010000011.1"/>
</dbReference>
<name>A0A1B1S6Y6_9BACT</name>
<dbReference type="KEGG" id="pary:A4V02_01550"/>
<dbReference type="GeneID" id="65535521"/>
<dbReference type="EMBL" id="CP015402">
    <property type="protein sequence ID" value="ANU62548.1"/>
    <property type="molecule type" value="Genomic_DNA"/>
</dbReference>
<evidence type="ECO:0000313" key="1">
    <source>
        <dbReference type="EMBL" id="ANU62548.1"/>
    </source>
</evidence>
<dbReference type="AlphaFoldDB" id="A0A1B1S6Y6"/>
<protein>
    <submittedName>
        <fullName evidence="1">Uncharacterized protein</fullName>
    </submittedName>
</protein>
<proteinExistence type="predicted"/>
<dbReference type="STRING" id="1796646.A4V02_01550"/>